<sequence length="83" mass="8928">MGYGKTGSTVEDWEGADSRASDYAGRIEQKAEQQIGLSLAQRVAAAVVAAGRQINPILLLPRTESTGRHKEQHLSGNQMLHLG</sequence>
<keyword evidence="3" id="KW-1185">Reference proteome</keyword>
<evidence type="ECO:0000256" key="1">
    <source>
        <dbReference type="SAM" id="MobiDB-lite"/>
    </source>
</evidence>
<reference evidence="2 3" key="1">
    <citation type="journal article" date="2012" name="Genome Biol.">
        <title>Sequencing three crocodilian genomes to illuminate the evolution of archosaurs and amniotes.</title>
        <authorList>
            <person name="St John J.A."/>
            <person name="Braun E.L."/>
            <person name="Isberg S.R."/>
            <person name="Miles L.G."/>
            <person name="Chong A.Y."/>
            <person name="Gongora J."/>
            <person name="Dalzell P."/>
            <person name="Moran C."/>
            <person name="Bed'hom B."/>
            <person name="Abzhanov A."/>
            <person name="Burgess S.C."/>
            <person name="Cooksey A.M."/>
            <person name="Castoe T.A."/>
            <person name="Crawford N.G."/>
            <person name="Densmore L.D."/>
            <person name="Drew J.C."/>
            <person name="Edwards S.V."/>
            <person name="Faircloth B.C."/>
            <person name="Fujita M.K."/>
            <person name="Greenwold M.J."/>
            <person name="Hoffmann F.G."/>
            <person name="Howard J.M."/>
            <person name="Iguchi T."/>
            <person name="Janes D.E."/>
            <person name="Khan S.Y."/>
            <person name="Kohno S."/>
            <person name="de Koning A.J."/>
            <person name="Lance S.L."/>
            <person name="McCarthy F.M."/>
            <person name="McCormack J.E."/>
            <person name="Merchant M.E."/>
            <person name="Peterson D.G."/>
            <person name="Pollock D.D."/>
            <person name="Pourmand N."/>
            <person name="Raney B.J."/>
            <person name="Roessler K.A."/>
            <person name="Sanford J.R."/>
            <person name="Sawyer R.H."/>
            <person name="Schmidt C.J."/>
            <person name="Triplett E.W."/>
            <person name="Tuberville T.D."/>
            <person name="Venegas-Anaya M."/>
            <person name="Howard J.T."/>
            <person name="Jarvis E.D."/>
            <person name="Guillette L.J.Jr."/>
            <person name="Glenn T.C."/>
            <person name="Green R.E."/>
            <person name="Ray D.A."/>
        </authorList>
    </citation>
    <scope>NUCLEOTIDE SEQUENCE [LARGE SCALE GENOMIC DNA]</scope>
    <source>
        <strain evidence="2">KSC_2009_1</strain>
    </source>
</reference>
<dbReference type="EMBL" id="AKHW03001146">
    <property type="protein sequence ID" value="KYO43679.1"/>
    <property type="molecule type" value="Genomic_DNA"/>
</dbReference>
<evidence type="ECO:0000313" key="2">
    <source>
        <dbReference type="EMBL" id="KYO43679.1"/>
    </source>
</evidence>
<name>A0A151P427_ALLMI</name>
<evidence type="ECO:0000313" key="3">
    <source>
        <dbReference type="Proteomes" id="UP000050525"/>
    </source>
</evidence>
<accession>A0A151P427</accession>
<dbReference type="AlphaFoldDB" id="A0A151P427"/>
<feature type="region of interest" description="Disordered" evidence="1">
    <location>
        <begin position="64"/>
        <end position="83"/>
    </location>
</feature>
<feature type="compositionally biased region" description="Polar residues" evidence="1">
    <location>
        <begin position="74"/>
        <end position="83"/>
    </location>
</feature>
<proteinExistence type="predicted"/>
<protein>
    <submittedName>
        <fullName evidence="2">Uncharacterized protein</fullName>
    </submittedName>
</protein>
<comment type="caution">
    <text evidence="2">The sequence shown here is derived from an EMBL/GenBank/DDBJ whole genome shotgun (WGS) entry which is preliminary data.</text>
</comment>
<organism evidence="2 3">
    <name type="scientific">Alligator mississippiensis</name>
    <name type="common">American alligator</name>
    <dbReference type="NCBI Taxonomy" id="8496"/>
    <lineage>
        <taxon>Eukaryota</taxon>
        <taxon>Metazoa</taxon>
        <taxon>Chordata</taxon>
        <taxon>Craniata</taxon>
        <taxon>Vertebrata</taxon>
        <taxon>Euteleostomi</taxon>
        <taxon>Archelosauria</taxon>
        <taxon>Archosauria</taxon>
        <taxon>Crocodylia</taxon>
        <taxon>Alligatoridae</taxon>
        <taxon>Alligatorinae</taxon>
        <taxon>Alligator</taxon>
    </lineage>
</organism>
<dbReference type="Proteomes" id="UP000050525">
    <property type="component" value="Unassembled WGS sequence"/>
</dbReference>
<gene>
    <name evidence="2" type="ORF">Y1Q_0013673</name>
</gene>